<proteinExistence type="predicted"/>
<dbReference type="RefSeq" id="XP_018250588.1">
    <property type="nucleotide sequence ID" value="XM_018391853.1"/>
</dbReference>
<dbReference type="EMBL" id="DS231711">
    <property type="protein sequence ID" value="KNB12543.1"/>
    <property type="molecule type" value="Genomic_DNA"/>
</dbReference>
<dbReference type="Proteomes" id="UP000009097">
    <property type="component" value="Unassembled WGS sequence"/>
</dbReference>
<dbReference type="GeneID" id="28953478"/>
<evidence type="ECO:0000313" key="2">
    <source>
        <dbReference type="Proteomes" id="UP000009097"/>
    </source>
</evidence>
<reference evidence="1" key="1">
    <citation type="submission" date="2007-04" db="EMBL/GenBank/DDBJ databases">
        <authorList>
            <consortium name="The Broad Institute Genome Sequencing Platform"/>
            <person name="Birren B."/>
            <person name="Lander E."/>
            <person name="Galagan J."/>
            <person name="Nusbaum C."/>
            <person name="Devon K."/>
            <person name="Ma L.-J."/>
            <person name="Jaffe D."/>
            <person name="Butler J."/>
            <person name="Alvarez P."/>
            <person name="Gnerre S."/>
            <person name="Grabherr M."/>
            <person name="Kleber M."/>
            <person name="Mauceli E."/>
            <person name="Brockman W."/>
            <person name="MacCallum I.A."/>
            <person name="Young S."/>
            <person name="LaButti K."/>
            <person name="DeCaprio D."/>
            <person name="Crawford M."/>
            <person name="Koehrsen M."/>
            <person name="Engels R."/>
            <person name="Montgomery P."/>
            <person name="Pearson M."/>
            <person name="Howarth C."/>
            <person name="Larson L."/>
            <person name="White J."/>
            <person name="O'Leary S."/>
            <person name="Kodira C."/>
            <person name="Zeng Q."/>
            <person name="Yandava C."/>
            <person name="Alvarado L."/>
            <person name="Kistler C."/>
            <person name="Shim W.-B."/>
            <person name="Kang S."/>
            <person name="Woloshuk C."/>
        </authorList>
    </citation>
    <scope>NUCLEOTIDE SEQUENCE</scope>
    <source>
        <strain evidence="1">4287</strain>
    </source>
</reference>
<dbReference type="AlphaFoldDB" id="A0A0J9VNK7"/>
<sequence>MSSAQMIRSSTSMNGRDGLGRRRFFIMLFNPLNQNW</sequence>
<name>A0A0J9VNK7_FUSO4</name>
<gene>
    <name evidence="1" type="ORF">FOXG_12124</name>
</gene>
<protein>
    <submittedName>
        <fullName evidence="1">Uncharacterized protein</fullName>
    </submittedName>
</protein>
<dbReference type="KEGG" id="fox:FOXG_12124"/>
<reference evidence="1" key="2">
    <citation type="journal article" date="2010" name="Nature">
        <title>Comparative genomics reveals mobile pathogenicity chromosomes in Fusarium.</title>
        <authorList>
            <person name="Ma L.J."/>
            <person name="van der Does H.C."/>
            <person name="Borkovich K.A."/>
            <person name="Coleman J.J."/>
            <person name="Daboussi M.J."/>
            <person name="Di Pietro A."/>
            <person name="Dufresne M."/>
            <person name="Freitag M."/>
            <person name="Grabherr M."/>
            <person name="Henrissat B."/>
            <person name="Houterman P.M."/>
            <person name="Kang S."/>
            <person name="Shim W.B."/>
            <person name="Woloshuk C."/>
            <person name="Xie X."/>
            <person name="Xu J.R."/>
            <person name="Antoniw J."/>
            <person name="Baker S.E."/>
            <person name="Bluhm B.H."/>
            <person name="Breakspear A."/>
            <person name="Brown D.W."/>
            <person name="Butchko R.A."/>
            <person name="Chapman S."/>
            <person name="Coulson R."/>
            <person name="Coutinho P.M."/>
            <person name="Danchin E.G."/>
            <person name="Diener A."/>
            <person name="Gale L.R."/>
            <person name="Gardiner D.M."/>
            <person name="Goff S."/>
            <person name="Hammond-Kosack K.E."/>
            <person name="Hilburn K."/>
            <person name="Hua-Van A."/>
            <person name="Jonkers W."/>
            <person name="Kazan K."/>
            <person name="Kodira C.D."/>
            <person name="Koehrsen M."/>
            <person name="Kumar L."/>
            <person name="Lee Y.H."/>
            <person name="Li L."/>
            <person name="Manners J.M."/>
            <person name="Miranda-Saavedra D."/>
            <person name="Mukherjee M."/>
            <person name="Park G."/>
            <person name="Park J."/>
            <person name="Park S.Y."/>
            <person name="Proctor R.H."/>
            <person name="Regev A."/>
            <person name="Ruiz-Roldan M.C."/>
            <person name="Sain D."/>
            <person name="Sakthikumar S."/>
            <person name="Sykes S."/>
            <person name="Schwartz D.C."/>
            <person name="Turgeon B.G."/>
            <person name="Wapinski I."/>
            <person name="Yoder O."/>
            <person name="Young S."/>
            <person name="Zeng Q."/>
            <person name="Zhou S."/>
            <person name="Galagan J."/>
            <person name="Cuomo C.A."/>
            <person name="Kistler H.C."/>
            <person name="Rep M."/>
        </authorList>
    </citation>
    <scope>NUCLEOTIDE SEQUENCE [LARGE SCALE GENOMIC DNA]</scope>
    <source>
        <strain evidence="1">4287</strain>
    </source>
</reference>
<dbReference type="VEuPathDB" id="FungiDB:FOXG_12124"/>
<accession>A0A0J9VNK7</accession>
<organism evidence="1 2">
    <name type="scientific">Fusarium oxysporum f. sp. lycopersici (strain 4287 / CBS 123668 / FGSC 9935 / NRRL 34936)</name>
    <name type="common">Fusarium vascular wilt of tomato</name>
    <dbReference type="NCBI Taxonomy" id="426428"/>
    <lineage>
        <taxon>Eukaryota</taxon>
        <taxon>Fungi</taxon>
        <taxon>Dikarya</taxon>
        <taxon>Ascomycota</taxon>
        <taxon>Pezizomycotina</taxon>
        <taxon>Sordariomycetes</taxon>
        <taxon>Hypocreomycetidae</taxon>
        <taxon>Hypocreales</taxon>
        <taxon>Nectriaceae</taxon>
        <taxon>Fusarium</taxon>
        <taxon>Fusarium oxysporum species complex</taxon>
    </lineage>
</organism>
<evidence type="ECO:0000313" key="1">
    <source>
        <dbReference type="EMBL" id="KNB12543.1"/>
    </source>
</evidence>